<dbReference type="GO" id="GO:0005509">
    <property type="term" value="F:calcium ion binding"/>
    <property type="evidence" value="ECO:0007669"/>
    <property type="project" value="InterPro"/>
</dbReference>
<feature type="chain" id="PRO_5042250358" description="EF-hand domain-containing protein" evidence="2">
    <location>
        <begin position="17"/>
        <end position="164"/>
    </location>
</feature>
<evidence type="ECO:0000313" key="4">
    <source>
        <dbReference type="EMBL" id="KAK3601020.1"/>
    </source>
</evidence>
<dbReference type="Proteomes" id="UP001195483">
    <property type="component" value="Unassembled WGS sequence"/>
</dbReference>
<protein>
    <recommendedName>
        <fullName evidence="3">EF-hand domain-containing protein</fullName>
    </recommendedName>
</protein>
<feature type="domain" description="EF-hand" evidence="3">
    <location>
        <begin position="95"/>
        <end position="130"/>
    </location>
</feature>
<dbReference type="SMART" id="SM00054">
    <property type="entry name" value="EFh"/>
    <property type="match status" value="2"/>
</dbReference>
<dbReference type="Gene3D" id="1.10.238.10">
    <property type="entry name" value="EF-hand"/>
    <property type="match status" value="1"/>
</dbReference>
<dbReference type="Pfam" id="PF13499">
    <property type="entry name" value="EF-hand_7"/>
    <property type="match status" value="1"/>
</dbReference>
<dbReference type="InterPro" id="IPR011992">
    <property type="entry name" value="EF-hand-dom_pair"/>
</dbReference>
<evidence type="ECO:0000259" key="3">
    <source>
        <dbReference type="PROSITE" id="PS50222"/>
    </source>
</evidence>
<comment type="caution">
    <text evidence="4">The sequence shown here is derived from an EMBL/GenBank/DDBJ whole genome shotgun (WGS) entry which is preliminary data.</text>
</comment>
<accession>A0AAE0W5I6</accession>
<sequence>MTKVLFGLLCLWCVSAREIETNEVKDVATVLFTWMDSQHEQDNNITFDEFKHALASYDTNSDGYLSEEEVKAELKQLNLEPTWVAETLFGSTDIKNETSLQELFNDIDESDDGYISQSEFLDYYSFIEDFEDFVTNGNQTWTENGSVIITSHVHDSSLQKALLT</sequence>
<keyword evidence="1" id="KW-0106">Calcium</keyword>
<dbReference type="PROSITE" id="PS00018">
    <property type="entry name" value="EF_HAND_1"/>
    <property type="match status" value="2"/>
</dbReference>
<organism evidence="4 5">
    <name type="scientific">Potamilus streckersoni</name>
    <dbReference type="NCBI Taxonomy" id="2493646"/>
    <lineage>
        <taxon>Eukaryota</taxon>
        <taxon>Metazoa</taxon>
        <taxon>Spiralia</taxon>
        <taxon>Lophotrochozoa</taxon>
        <taxon>Mollusca</taxon>
        <taxon>Bivalvia</taxon>
        <taxon>Autobranchia</taxon>
        <taxon>Heteroconchia</taxon>
        <taxon>Palaeoheterodonta</taxon>
        <taxon>Unionida</taxon>
        <taxon>Unionoidea</taxon>
        <taxon>Unionidae</taxon>
        <taxon>Ambleminae</taxon>
        <taxon>Lampsilini</taxon>
        <taxon>Potamilus</taxon>
    </lineage>
</organism>
<evidence type="ECO:0000256" key="1">
    <source>
        <dbReference type="ARBA" id="ARBA00022837"/>
    </source>
</evidence>
<gene>
    <name evidence="4" type="ORF">CHS0354_008130</name>
</gene>
<feature type="domain" description="EF-hand" evidence="3">
    <location>
        <begin position="45"/>
        <end position="80"/>
    </location>
</feature>
<dbReference type="EMBL" id="JAEAOA010000546">
    <property type="protein sequence ID" value="KAK3601020.1"/>
    <property type="molecule type" value="Genomic_DNA"/>
</dbReference>
<name>A0AAE0W5I6_9BIVA</name>
<evidence type="ECO:0000256" key="2">
    <source>
        <dbReference type="SAM" id="SignalP"/>
    </source>
</evidence>
<dbReference type="CDD" id="cd00051">
    <property type="entry name" value="EFh"/>
    <property type="match status" value="1"/>
</dbReference>
<dbReference type="InterPro" id="IPR018247">
    <property type="entry name" value="EF_Hand_1_Ca_BS"/>
</dbReference>
<dbReference type="PROSITE" id="PS50222">
    <property type="entry name" value="EF_HAND_2"/>
    <property type="match status" value="2"/>
</dbReference>
<dbReference type="AlphaFoldDB" id="A0AAE0W5I6"/>
<dbReference type="SUPFAM" id="SSF47473">
    <property type="entry name" value="EF-hand"/>
    <property type="match status" value="1"/>
</dbReference>
<dbReference type="InterPro" id="IPR002048">
    <property type="entry name" value="EF_hand_dom"/>
</dbReference>
<keyword evidence="5" id="KW-1185">Reference proteome</keyword>
<evidence type="ECO:0000313" key="5">
    <source>
        <dbReference type="Proteomes" id="UP001195483"/>
    </source>
</evidence>
<reference evidence="4" key="3">
    <citation type="submission" date="2023-05" db="EMBL/GenBank/DDBJ databases">
        <authorList>
            <person name="Smith C.H."/>
        </authorList>
    </citation>
    <scope>NUCLEOTIDE SEQUENCE</scope>
    <source>
        <strain evidence="4">CHS0354</strain>
        <tissue evidence="4">Mantle</tissue>
    </source>
</reference>
<proteinExistence type="predicted"/>
<keyword evidence="2" id="KW-0732">Signal</keyword>
<reference evidence="4" key="1">
    <citation type="journal article" date="2021" name="Genome Biol. Evol.">
        <title>A High-Quality Reference Genome for a Parasitic Bivalve with Doubly Uniparental Inheritance (Bivalvia: Unionida).</title>
        <authorList>
            <person name="Smith C.H."/>
        </authorList>
    </citation>
    <scope>NUCLEOTIDE SEQUENCE</scope>
    <source>
        <strain evidence="4">CHS0354</strain>
    </source>
</reference>
<reference evidence="4" key="2">
    <citation type="journal article" date="2021" name="Genome Biol. Evol.">
        <title>Developing a high-quality reference genome for a parasitic bivalve with doubly uniparental inheritance (Bivalvia: Unionida).</title>
        <authorList>
            <person name="Smith C.H."/>
        </authorList>
    </citation>
    <scope>NUCLEOTIDE SEQUENCE</scope>
    <source>
        <strain evidence="4">CHS0354</strain>
        <tissue evidence="4">Mantle</tissue>
    </source>
</reference>
<feature type="signal peptide" evidence="2">
    <location>
        <begin position="1"/>
        <end position="16"/>
    </location>
</feature>